<dbReference type="GeneID" id="115821532"/>
<dbReference type="AlphaFoldDB" id="A0A6J2WAC5"/>
<dbReference type="FunCoup" id="A0A6J2WAC5">
    <property type="interactions" value="637"/>
</dbReference>
<evidence type="ECO:0000256" key="5">
    <source>
        <dbReference type="ARBA" id="ARBA00022729"/>
    </source>
</evidence>
<evidence type="ECO:0000256" key="7">
    <source>
        <dbReference type="ARBA" id="ARBA00023180"/>
    </source>
</evidence>
<dbReference type="Gene3D" id="2.10.60.10">
    <property type="entry name" value="CD59"/>
    <property type="match status" value="2"/>
</dbReference>
<dbReference type="PANTHER" id="PTHR20914">
    <property type="entry name" value="LY6/PLAUR DOMAIN-CONTAINING PROTEIN 8"/>
    <property type="match status" value="1"/>
</dbReference>
<dbReference type="InterPro" id="IPR016054">
    <property type="entry name" value="LY6_UPA_recep-like"/>
</dbReference>
<evidence type="ECO:0000256" key="2">
    <source>
        <dbReference type="ARBA" id="ARBA00004613"/>
    </source>
</evidence>
<evidence type="ECO:0000256" key="3">
    <source>
        <dbReference type="ARBA" id="ARBA00022475"/>
    </source>
</evidence>
<dbReference type="Pfam" id="PF00087">
    <property type="entry name" value="Toxin_TOLIP"/>
    <property type="match status" value="1"/>
</dbReference>
<name>A0A6J2WAC5_CHACN</name>
<evidence type="ECO:0000256" key="1">
    <source>
        <dbReference type="ARBA" id="ARBA00004236"/>
    </source>
</evidence>
<feature type="domain" description="UPAR/Ly6" evidence="8">
    <location>
        <begin position="108"/>
        <end position="189"/>
    </location>
</feature>
<dbReference type="SUPFAM" id="SSF57302">
    <property type="entry name" value="Snake toxin-like"/>
    <property type="match status" value="2"/>
</dbReference>
<evidence type="ECO:0000313" key="10">
    <source>
        <dbReference type="RefSeq" id="XP_030641208.1"/>
    </source>
</evidence>
<organism evidence="9 10">
    <name type="scientific">Chanos chanos</name>
    <name type="common">Milkfish</name>
    <name type="synonym">Mugil chanos</name>
    <dbReference type="NCBI Taxonomy" id="29144"/>
    <lineage>
        <taxon>Eukaryota</taxon>
        <taxon>Metazoa</taxon>
        <taxon>Chordata</taxon>
        <taxon>Craniata</taxon>
        <taxon>Vertebrata</taxon>
        <taxon>Euteleostomi</taxon>
        <taxon>Actinopterygii</taxon>
        <taxon>Neopterygii</taxon>
        <taxon>Teleostei</taxon>
        <taxon>Ostariophysi</taxon>
        <taxon>Gonorynchiformes</taxon>
        <taxon>Chanidae</taxon>
        <taxon>Chanos</taxon>
    </lineage>
</organism>
<dbReference type="InterPro" id="IPR050918">
    <property type="entry name" value="CNF-like_PLA2_Inhibitor"/>
</dbReference>
<dbReference type="GO" id="GO:0005886">
    <property type="term" value="C:plasma membrane"/>
    <property type="evidence" value="ECO:0007669"/>
    <property type="project" value="UniProtKB-SubCell"/>
</dbReference>
<feature type="domain" description="UPAR/Ly6" evidence="8">
    <location>
        <begin position="15"/>
        <end position="106"/>
    </location>
</feature>
<comment type="subcellular location">
    <subcellularLocation>
        <location evidence="1">Cell membrane</location>
    </subcellularLocation>
    <subcellularLocation>
        <location evidence="2">Secreted</location>
    </subcellularLocation>
</comment>
<reference evidence="10" key="1">
    <citation type="submission" date="2025-08" db="UniProtKB">
        <authorList>
            <consortium name="RefSeq"/>
        </authorList>
    </citation>
    <scope>IDENTIFICATION</scope>
</reference>
<keyword evidence="5" id="KW-0732">Signal</keyword>
<accession>A0A6J2WAC5</accession>
<keyword evidence="4" id="KW-0964">Secreted</keyword>
<dbReference type="InParanoid" id="A0A6J2WAC5"/>
<dbReference type="InterPro" id="IPR035076">
    <property type="entry name" value="Toxin/TOLIP"/>
</dbReference>
<dbReference type="SMART" id="SM00134">
    <property type="entry name" value="LU"/>
    <property type="match status" value="2"/>
</dbReference>
<keyword evidence="6" id="KW-0472">Membrane</keyword>
<dbReference type="GO" id="GO:0005576">
    <property type="term" value="C:extracellular region"/>
    <property type="evidence" value="ECO:0007669"/>
    <property type="project" value="UniProtKB-SubCell"/>
</dbReference>
<evidence type="ECO:0000313" key="9">
    <source>
        <dbReference type="Proteomes" id="UP000504632"/>
    </source>
</evidence>
<dbReference type="RefSeq" id="XP_030641208.1">
    <property type="nucleotide sequence ID" value="XM_030785348.1"/>
</dbReference>
<keyword evidence="7" id="KW-0325">Glycoprotein</keyword>
<keyword evidence="9" id="KW-1185">Reference proteome</keyword>
<dbReference type="Pfam" id="PF00021">
    <property type="entry name" value="UPAR_LY6"/>
    <property type="match status" value="1"/>
</dbReference>
<keyword evidence="3" id="KW-1003">Cell membrane</keyword>
<sequence>MKLTTCNRRPGGNALQCYQCIPGPSGTCTDTQVDCPSQCGSATGATYMSGQKTSAINKKFCATPKQCISGSFNLGLMKSIVSSKCCNTNLCNNHTVQELPSTGPNGKKCFTCVGDDCSQTLNCEGDEDQCVETKVNTGGQKITMKGCTSSIICFAHLLGQPGPTGERVTCCAGDLCNNVKSINQNMFLLVVSVVSKILYH</sequence>
<evidence type="ECO:0000256" key="4">
    <source>
        <dbReference type="ARBA" id="ARBA00022525"/>
    </source>
</evidence>
<gene>
    <name evidence="10" type="primary">LOC115821532</name>
</gene>
<dbReference type="InterPro" id="IPR045860">
    <property type="entry name" value="Snake_toxin-like_sf"/>
</dbReference>
<protein>
    <submittedName>
        <fullName evidence="10">Ly6/PLAUR domain-containing protein 3-like</fullName>
    </submittedName>
</protein>
<proteinExistence type="predicted"/>
<dbReference type="OrthoDB" id="5945173at2759"/>
<evidence type="ECO:0000256" key="6">
    <source>
        <dbReference type="ARBA" id="ARBA00023136"/>
    </source>
</evidence>
<dbReference type="PANTHER" id="PTHR20914:SF9">
    <property type="entry name" value="COILED, ISOFORM A"/>
    <property type="match status" value="1"/>
</dbReference>
<evidence type="ECO:0000259" key="8">
    <source>
        <dbReference type="SMART" id="SM00134"/>
    </source>
</evidence>
<dbReference type="Proteomes" id="UP000504632">
    <property type="component" value="Chromosome 9"/>
</dbReference>